<evidence type="ECO:0000259" key="14">
    <source>
        <dbReference type="PROSITE" id="PS50862"/>
    </source>
</evidence>
<comment type="pathway">
    <text evidence="2">Aminoacyl-tRNA biosynthesis; selenocysteinyl-tRNA(Sec) biosynthesis; L-seryl-tRNA(Sec) from L-serine and tRNA(Sec): step 1/1.</text>
</comment>
<dbReference type="PROSITE" id="PS50862">
    <property type="entry name" value="AA_TRNA_LIGASE_II"/>
    <property type="match status" value="1"/>
</dbReference>
<gene>
    <name evidence="15" type="ORF">COV72_01945</name>
</gene>
<dbReference type="NCBIfam" id="TIGR00414">
    <property type="entry name" value="serS"/>
    <property type="match status" value="1"/>
</dbReference>
<comment type="catalytic activity">
    <reaction evidence="12">
        <text>tRNA(Ser) + L-serine + ATP = L-seryl-tRNA(Ser) + AMP + diphosphate + H(+)</text>
        <dbReference type="Rhea" id="RHEA:12292"/>
        <dbReference type="Rhea" id="RHEA-COMP:9669"/>
        <dbReference type="Rhea" id="RHEA-COMP:9703"/>
        <dbReference type="ChEBI" id="CHEBI:15378"/>
        <dbReference type="ChEBI" id="CHEBI:30616"/>
        <dbReference type="ChEBI" id="CHEBI:33019"/>
        <dbReference type="ChEBI" id="CHEBI:33384"/>
        <dbReference type="ChEBI" id="CHEBI:78442"/>
        <dbReference type="ChEBI" id="CHEBI:78533"/>
        <dbReference type="ChEBI" id="CHEBI:456215"/>
        <dbReference type="EC" id="6.1.1.11"/>
    </reaction>
</comment>
<evidence type="ECO:0000256" key="11">
    <source>
        <dbReference type="ARBA" id="ARBA00047929"/>
    </source>
</evidence>
<sequence length="237" mass="26788">MFPPFLVNRASMTGTGQLPKLEEDMYKLFDDDLFLVPTAEVPVTNIFRDETLDEKDLPVKFAAYTACFRREAGSYGKDTKGLMRVHQFDKVELVKFVRPDDSYQELESLLGNAEEVLKLLKIPYRVIMLSTGDLSFSASKCYDIEAYAPGMDRWLEVSSCSNFENFQARRANIKYKPKANGQRQKAEYVHTLNGSGVALARTYAAILENYQLPNGNVRIPDVLVPYMGGLVEITKAD</sequence>
<keyword evidence="5" id="KW-0963">Cytoplasm</keyword>
<accession>A0A2H0M160</accession>
<dbReference type="GO" id="GO:0004828">
    <property type="term" value="F:serine-tRNA ligase activity"/>
    <property type="evidence" value="ECO:0007669"/>
    <property type="project" value="UniProtKB-UniRule"/>
</dbReference>
<dbReference type="Gene3D" id="3.30.930.10">
    <property type="entry name" value="Bira Bifunctional Protein, Domain 2"/>
    <property type="match status" value="1"/>
</dbReference>
<dbReference type="GO" id="GO:0006434">
    <property type="term" value="P:seryl-tRNA aminoacylation"/>
    <property type="evidence" value="ECO:0007669"/>
    <property type="project" value="UniProtKB-UniRule"/>
</dbReference>
<comment type="subcellular location">
    <subcellularLocation>
        <location evidence="1">Cytoplasm</location>
    </subcellularLocation>
</comment>
<evidence type="ECO:0000256" key="12">
    <source>
        <dbReference type="ARBA" id="ARBA00048823"/>
    </source>
</evidence>
<dbReference type="InterPro" id="IPR006195">
    <property type="entry name" value="aa-tRNA-synth_II"/>
</dbReference>
<proteinExistence type="inferred from homology"/>
<dbReference type="PRINTS" id="PR00981">
    <property type="entry name" value="TRNASYNTHSER"/>
</dbReference>
<comment type="caution">
    <text evidence="15">The sequence shown here is derived from an EMBL/GenBank/DDBJ whole genome shotgun (WGS) entry which is preliminary data.</text>
</comment>
<evidence type="ECO:0000256" key="3">
    <source>
        <dbReference type="ARBA" id="ARBA00010728"/>
    </source>
</evidence>
<evidence type="ECO:0000256" key="4">
    <source>
        <dbReference type="ARBA" id="ARBA00012840"/>
    </source>
</evidence>
<evidence type="ECO:0000313" key="16">
    <source>
        <dbReference type="Proteomes" id="UP000229641"/>
    </source>
</evidence>
<dbReference type="SUPFAM" id="SSF55681">
    <property type="entry name" value="Class II aaRS and biotin synthetases"/>
    <property type="match status" value="1"/>
</dbReference>
<keyword evidence="7" id="KW-0547">Nucleotide-binding</keyword>
<evidence type="ECO:0000313" key="15">
    <source>
        <dbReference type="EMBL" id="PIQ89654.1"/>
    </source>
</evidence>
<dbReference type="InterPro" id="IPR002317">
    <property type="entry name" value="Ser-tRNA-ligase_type_1"/>
</dbReference>
<dbReference type="EMBL" id="PCWA01000030">
    <property type="protein sequence ID" value="PIQ89654.1"/>
    <property type="molecule type" value="Genomic_DNA"/>
</dbReference>
<dbReference type="InterPro" id="IPR002314">
    <property type="entry name" value="aa-tRNA-synt_IIb"/>
</dbReference>
<dbReference type="Pfam" id="PF00587">
    <property type="entry name" value="tRNA-synt_2b"/>
    <property type="match status" value="1"/>
</dbReference>
<name>A0A2H0M160_9BACT</name>
<dbReference type="GO" id="GO:0005524">
    <property type="term" value="F:ATP binding"/>
    <property type="evidence" value="ECO:0007669"/>
    <property type="project" value="UniProtKB-KW"/>
</dbReference>
<dbReference type="Proteomes" id="UP000229641">
    <property type="component" value="Unassembled WGS sequence"/>
</dbReference>
<dbReference type="EC" id="6.1.1.11" evidence="4 13"/>
<evidence type="ECO:0000256" key="10">
    <source>
        <dbReference type="ARBA" id="ARBA00023146"/>
    </source>
</evidence>
<comment type="similarity">
    <text evidence="3">Belongs to the class-II aminoacyl-tRNA synthetase family. Type-1 seryl-tRNA synthetase subfamily.</text>
</comment>
<organism evidence="15 16">
    <name type="scientific">Candidatus Ghiorseimicrobium undicola</name>
    <dbReference type="NCBI Taxonomy" id="1974746"/>
    <lineage>
        <taxon>Bacteria</taxon>
        <taxon>Pseudomonadati</taxon>
        <taxon>Candidatus Omnitrophota</taxon>
        <taxon>Candidatus Ghiorseimicrobium</taxon>
    </lineage>
</organism>
<evidence type="ECO:0000256" key="13">
    <source>
        <dbReference type="NCBIfam" id="TIGR00414"/>
    </source>
</evidence>
<evidence type="ECO:0000256" key="8">
    <source>
        <dbReference type="ARBA" id="ARBA00022840"/>
    </source>
</evidence>
<evidence type="ECO:0000256" key="2">
    <source>
        <dbReference type="ARBA" id="ARBA00005045"/>
    </source>
</evidence>
<keyword evidence="10" id="KW-0030">Aminoacyl-tRNA synthetase</keyword>
<keyword evidence="6 15" id="KW-0436">Ligase</keyword>
<evidence type="ECO:0000256" key="6">
    <source>
        <dbReference type="ARBA" id="ARBA00022598"/>
    </source>
</evidence>
<reference evidence="15 16" key="1">
    <citation type="submission" date="2017-09" db="EMBL/GenBank/DDBJ databases">
        <title>Depth-based differentiation of microbial function through sediment-hosted aquifers and enrichment of novel symbionts in the deep terrestrial subsurface.</title>
        <authorList>
            <person name="Probst A.J."/>
            <person name="Ladd B."/>
            <person name="Jarett J.K."/>
            <person name="Geller-Mcgrath D.E."/>
            <person name="Sieber C.M."/>
            <person name="Emerson J.B."/>
            <person name="Anantharaman K."/>
            <person name="Thomas B.C."/>
            <person name="Malmstrom R."/>
            <person name="Stieglmeier M."/>
            <person name="Klingl A."/>
            <person name="Woyke T."/>
            <person name="Ryan C.M."/>
            <person name="Banfield J.F."/>
        </authorList>
    </citation>
    <scope>NUCLEOTIDE SEQUENCE [LARGE SCALE GENOMIC DNA]</scope>
    <source>
        <strain evidence="15">CG11_big_fil_rev_8_21_14_0_20_42_13</strain>
    </source>
</reference>
<protein>
    <recommendedName>
        <fullName evidence="4 13">Serine--tRNA ligase</fullName>
        <ecNumber evidence="4 13">6.1.1.11</ecNumber>
    </recommendedName>
</protein>
<comment type="catalytic activity">
    <reaction evidence="11">
        <text>tRNA(Sec) + L-serine + ATP = L-seryl-tRNA(Sec) + AMP + diphosphate + H(+)</text>
        <dbReference type="Rhea" id="RHEA:42580"/>
        <dbReference type="Rhea" id="RHEA-COMP:9742"/>
        <dbReference type="Rhea" id="RHEA-COMP:10128"/>
        <dbReference type="ChEBI" id="CHEBI:15378"/>
        <dbReference type="ChEBI" id="CHEBI:30616"/>
        <dbReference type="ChEBI" id="CHEBI:33019"/>
        <dbReference type="ChEBI" id="CHEBI:33384"/>
        <dbReference type="ChEBI" id="CHEBI:78442"/>
        <dbReference type="ChEBI" id="CHEBI:78533"/>
        <dbReference type="ChEBI" id="CHEBI:456215"/>
        <dbReference type="EC" id="6.1.1.11"/>
    </reaction>
</comment>
<evidence type="ECO:0000256" key="1">
    <source>
        <dbReference type="ARBA" id="ARBA00004496"/>
    </source>
</evidence>
<evidence type="ECO:0000256" key="9">
    <source>
        <dbReference type="ARBA" id="ARBA00022917"/>
    </source>
</evidence>
<dbReference type="AlphaFoldDB" id="A0A2H0M160"/>
<dbReference type="InterPro" id="IPR045864">
    <property type="entry name" value="aa-tRNA-synth_II/BPL/LPL"/>
</dbReference>
<keyword evidence="8" id="KW-0067">ATP-binding</keyword>
<dbReference type="GO" id="GO:0005737">
    <property type="term" value="C:cytoplasm"/>
    <property type="evidence" value="ECO:0007669"/>
    <property type="project" value="UniProtKB-SubCell"/>
</dbReference>
<dbReference type="PANTHER" id="PTHR43697:SF1">
    <property type="entry name" value="SERINE--TRNA LIGASE"/>
    <property type="match status" value="1"/>
</dbReference>
<evidence type="ECO:0000256" key="7">
    <source>
        <dbReference type="ARBA" id="ARBA00022741"/>
    </source>
</evidence>
<evidence type="ECO:0000256" key="5">
    <source>
        <dbReference type="ARBA" id="ARBA00022490"/>
    </source>
</evidence>
<feature type="domain" description="Aminoacyl-transfer RNA synthetases class-II family profile" evidence="14">
    <location>
        <begin position="1"/>
        <end position="220"/>
    </location>
</feature>
<dbReference type="PANTHER" id="PTHR43697">
    <property type="entry name" value="SERYL-TRNA SYNTHETASE"/>
    <property type="match status" value="1"/>
</dbReference>
<keyword evidence="9" id="KW-0648">Protein biosynthesis</keyword>